<evidence type="ECO:0000256" key="1">
    <source>
        <dbReference type="SAM" id="Coils"/>
    </source>
</evidence>
<dbReference type="Proteomes" id="UP000829196">
    <property type="component" value="Unassembled WGS sequence"/>
</dbReference>
<accession>A0A8T3A263</accession>
<dbReference type="PANTHER" id="PTHR33566:SF6">
    <property type="entry name" value="PROTEIN DEFECTIVE IN MERISTEM SILENCING 3"/>
    <property type="match status" value="1"/>
</dbReference>
<organism evidence="2 3">
    <name type="scientific">Dendrobium nobile</name>
    <name type="common">Orchid</name>
    <dbReference type="NCBI Taxonomy" id="94219"/>
    <lineage>
        <taxon>Eukaryota</taxon>
        <taxon>Viridiplantae</taxon>
        <taxon>Streptophyta</taxon>
        <taxon>Embryophyta</taxon>
        <taxon>Tracheophyta</taxon>
        <taxon>Spermatophyta</taxon>
        <taxon>Magnoliopsida</taxon>
        <taxon>Liliopsida</taxon>
        <taxon>Asparagales</taxon>
        <taxon>Orchidaceae</taxon>
        <taxon>Epidendroideae</taxon>
        <taxon>Malaxideae</taxon>
        <taxon>Dendrobiinae</taxon>
        <taxon>Dendrobium</taxon>
    </lineage>
</organism>
<evidence type="ECO:0000313" key="3">
    <source>
        <dbReference type="Proteomes" id="UP000829196"/>
    </source>
</evidence>
<evidence type="ECO:0008006" key="4">
    <source>
        <dbReference type="Google" id="ProtNLM"/>
    </source>
</evidence>
<name>A0A8T3A263_DENNO</name>
<dbReference type="OrthoDB" id="10036779at2759"/>
<dbReference type="PANTHER" id="PTHR33566">
    <property type="entry name" value="EN/SPM-LIKE TRANSPOSON-RELATED"/>
    <property type="match status" value="1"/>
</dbReference>
<gene>
    <name evidence="2" type="ORF">KFK09_027976</name>
</gene>
<dbReference type="EMBL" id="JAGYWB010000019">
    <property type="protein sequence ID" value="KAI0488149.1"/>
    <property type="molecule type" value="Genomic_DNA"/>
</dbReference>
<reference evidence="2" key="1">
    <citation type="journal article" date="2022" name="Front. Genet.">
        <title>Chromosome-Scale Assembly of the Dendrobium nobile Genome Provides Insights Into the Molecular Mechanism of the Biosynthesis of the Medicinal Active Ingredient of Dendrobium.</title>
        <authorList>
            <person name="Xu Q."/>
            <person name="Niu S.-C."/>
            <person name="Li K.-L."/>
            <person name="Zheng P.-J."/>
            <person name="Zhang X.-J."/>
            <person name="Jia Y."/>
            <person name="Liu Y."/>
            <person name="Niu Y.-X."/>
            <person name="Yu L.-H."/>
            <person name="Chen D.-F."/>
            <person name="Zhang G.-Q."/>
        </authorList>
    </citation>
    <scope>NUCLEOTIDE SEQUENCE</scope>
    <source>
        <tissue evidence="2">Leaf</tissue>
    </source>
</reference>
<dbReference type="AlphaFoldDB" id="A0A8T3A263"/>
<feature type="coiled-coil region" evidence="1">
    <location>
        <begin position="16"/>
        <end position="43"/>
    </location>
</feature>
<keyword evidence="1" id="KW-0175">Coiled coil</keyword>
<evidence type="ECO:0000313" key="2">
    <source>
        <dbReference type="EMBL" id="KAI0488149.1"/>
    </source>
</evidence>
<dbReference type="SMR" id="A0A8T3A263"/>
<proteinExistence type="predicted"/>
<comment type="caution">
    <text evidence="2">The sequence shown here is derived from an EMBL/GenBank/DDBJ whole genome shotgun (WGS) entry which is preliminary data.</text>
</comment>
<sequence>MATLPQCKLDGTAQNIDLLKALIQKDQDNSQKLAQEVKHHEDKLNYLNAHVNAIDESIHRLQGELKECYFSRMDNGNSSVSSVYTEKQMNDLVIQLDKTAAGIICEVKDRHGSMLSTLKCTKDVLGIVASLGKVCDQNLSRILSEYLGVETMLAIVCKTIDGVEALENYEKDGTVDMNAGLHGIAPTIGRILNGRFLVYCLQNLRPFSGEILPDDPQKKLALMNPKLPNGKYPPGFLGFAVNMIYMDQQHLSCVTVDGRGLRETLFYSLFSRLQVYNTRSDMMDALPFISDGAISLDGGILKGSGLFCLGERNDVDIRFPTTHGIPNLLGEATEIEQKLKFMEWKKQMLSSDIQREETLINNVKCVLKAKSDGFKKLINDEQLNKEFKKHISKANSPSS</sequence>
<keyword evidence="3" id="KW-1185">Reference proteome</keyword>
<protein>
    <recommendedName>
        <fullName evidence="4">Protein DEFECTIVE IN MERISTEM SILENCING 3</fullName>
    </recommendedName>
</protein>